<name>A0A9Q3IF16_9BASI</name>
<keyword evidence="2" id="KW-1185">Reference proteome</keyword>
<protein>
    <submittedName>
        <fullName evidence="1">Uncharacterized protein</fullName>
    </submittedName>
</protein>
<comment type="caution">
    <text evidence="1">The sequence shown here is derived from an EMBL/GenBank/DDBJ whole genome shotgun (WGS) entry which is preliminary data.</text>
</comment>
<sequence length="153" mass="16933">MGGTITAIEITLLDLLSQPRVWPSSLMAAAIQPEAKLEPIGHVISFMANWPPWVFYGIHAIPPSKGHFMASGHILPSWAFLANSHFTNPQAFIFDFGPWGSFCLLGASRPPGHHPCIQGHPFHYWTFGLNGLFGPFRPPTVPTVRRPFRPLLA</sequence>
<evidence type="ECO:0000313" key="1">
    <source>
        <dbReference type="EMBL" id="MBW0536755.1"/>
    </source>
</evidence>
<reference evidence="1" key="1">
    <citation type="submission" date="2021-03" db="EMBL/GenBank/DDBJ databases">
        <title>Draft genome sequence of rust myrtle Austropuccinia psidii MF-1, a brazilian biotype.</title>
        <authorList>
            <person name="Quecine M.C."/>
            <person name="Pachon D.M.R."/>
            <person name="Bonatelli M.L."/>
            <person name="Correr F.H."/>
            <person name="Franceschini L.M."/>
            <person name="Leite T.F."/>
            <person name="Margarido G.R.A."/>
            <person name="Almeida C.A."/>
            <person name="Ferrarezi J.A."/>
            <person name="Labate C.A."/>
        </authorList>
    </citation>
    <scope>NUCLEOTIDE SEQUENCE</scope>
    <source>
        <strain evidence="1">MF-1</strain>
    </source>
</reference>
<accession>A0A9Q3IF16</accession>
<gene>
    <name evidence="1" type="ORF">O181_076470</name>
</gene>
<dbReference type="EMBL" id="AVOT02041427">
    <property type="protein sequence ID" value="MBW0536755.1"/>
    <property type="molecule type" value="Genomic_DNA"/>
</dbReference>
<evidence type="ECO:0000313" key="2">
    <source>
        <dbReference type="Proteomes" id="UP000765509"/>
    </source>
</evidence>
<dbReference type="Proteomes" id="UP000765509">
    <property type="component" value="Unassembled WGS sequence"/>
</dbReference>
<proteinExistence type="predicted"/>
<dbReference type="AlphaFoldDB" id="A0A9Q3IF16"/>
<organism evidence="1 2">
    <name type="scientific">Austropuccinia psidii MF-1</name>
    <dbReference type="NCBI Taxonomy" id="1389203"/>
    <lineage>
        <taxon>Eukaryota</taxon>
        <taxon>Fungi</taxon>
        <taxon>Dikarya</taxon>
        <taxon>Basidiomycota</taxon>
        <taxon>Pucciniomycotina</taxon>
        <taxon>Pucciniomycetes</taxon>
        <taxon>Pucciniales</taxon>
        <taxon>Sphaerophragmiaceae</taxon>
        <taxon>Austropuccinia</taxon>
    </lineage>
</organism>